<dbReference type="Proteomes" id="UP000567293">
    <property type="component" value="Unassembled WGS sequence"/>
</dbReference>
<dbReference type="NCBIfam" id="TIGR01256">
    <property type="entry name" value="modA"/>
    <property type="match status" value="1"/>
</dbReference>
<gene>
    <name evidence="7" type="primary">modA</name>
    <name evidence="7" type="ORF">HRJ53_04550</name>
</gene>
<dbReference type="PIRSF" id="PIRSF004846">
    <property type="entry name" value="ModA"/>
    <property type="match status" value="1"/>
</dbReference>
<dbReference type="InterPro" id="IPR005950">
    <property type="entry name" value="ModA"/>
</dbReference>
<evidence type="ECO:0000313" key="7">
    <source>
        <dbReference type="EMBL" id="MBA0084245.1"/>
    </source>
</evidence>
<comment type="subunit">
    <text evidence="5">The complex is composed of two ATP-binding proteins (ModC), two transmembrane proteins (ModB) and a solute-binding protein (ModA).</text>
</comment>
<sequence>MTGHRNAKACATLTLCVASGALLYSSGPLRAQAQQVRVAAAADLKFAMEELGKAFENKTGTKIEVSYGSSGNFFSQLQNGAPFDLFFSADVAYPKKLEAQGFVEPGTLREYALGRIAIWMPNDSSVDLAKEGWNALLDLRVQKIALANPELAPYGRAAASALQKAGIYRQVRAKLVYGENISQAAQFVQSGNAQAGIIALSLAFSPGMKDGKMWEIPSEMHPRIEQGAALLKNAKNRSAALAFLNFVKSASGVKILEQHGFSAPATD</sequence>
<dbReference type="GO" id="GO:0030973">
    <property type="term" value="F:molybdate ion binding"/>
    <property type="evidence" value="ECO:0007669"/>
    <property type="project" value="InterPro"/>
</dbReference>
<dbReference type="SUPFAM" id="SSF53850">
    <property type="entry name" value="Periplasmic binding protein-like II"/>
    <property type="match status" value="1"/>
</dbReference>
<reference evidence="7" key="1">
    <citation type="submission" date="2020-06" db="EMBL/GenBank/DDBJ databases">
        <title>Legume-microbial interactions unlock mineral nutrients during tropical forest succession.</title>
        <authorList>
            <person name="Epihov D.Z."/>
        </authorList>
    </citation>
    <scope>NUCLEOTIDE SEQUENCE [LARGE SCALE GENOMIC DNA]</scope>
    <source>
        <strain evidence="7">Pan2503</strain>
    </source>
</reference>
<dbReference type="PANTHER" id="PTHR30632:SF14">
    <property type="entry name" value="TUNGSTATE_MOLYBDATE_CHROMATE-BINDING PROTEIN MODA"/>
    <property type="match status" value="1"/>
</dbReference>
<dbReference type="AlphaFoldDB" id="A0A7V8NMV2"/>
<dbReference type="Pfam" id="PF13531">
    <property type="entry name" value="SBP_bac_11"/>
    <property type="match status" value="1"/>
</dbReference>
<keyword evidence="3 6" id="KW-0479">Metal-binding</keyword>
<keyword evidence="4" id="KW-0732">Signal</keyword>
<accession>A0A7V8NMV2</accession>
<comment type="caution">
    <text evidence="7">The sequence shown here is derived from an EMBL/GenBank/DDBJ whole genome shotgun (WGS) entry which is preliminary data.</text>
</comment>
<dbReference type="FunFam" id="3.40.190.10:FF:000035">
    <property type="entry name" value="Molybdate ABC transporter substrate-binding protein"/>
    <property type="match status" value="1"/>
</dbReference>
<protein>
    <submittedName>
        <fullName evidence="7">Molybdate ABC transporter substrate-binding protein</fullName>
    </submittedName>
</protein>
<dbReference type="GO" id="GO:0015689">
    <property type="term" value="P:molybdate ion transport"/>
    <property type="evidence" value="ECO:0007669"/>
    <property type="project" value="InterPro"/>
</dbReference>
<dbReference type="GO" id="GO:0046872">
    <property type="term" value="F:metal ion binding"/>
    <property type="evidence" value="ECO:0007669"/>
    <property type="project" value="UniProtKB-KW"/>
</dbReference>
<dbReference type="Gene3D" id="3.40.190.10">
    <property type="entry name" value="Periplasmic binding protein-like II"/>
    <property type="match status" value="2"/>
</dbReference>
<dbReference type="InterPro" id="IPR044084">
    <property type="entry name" value="AvModA-like_subst-bd"/>
</dbReference>
<evidence type="ECO:0000256" key="5">
    <source>
        <dbReference type="ARBA" id="ARBA00062515"/>
    </source>
</evidence>
<keyword evidence="8" id="KW-1185">Reference proteome</keyword>
<keyword evidence="2 6" id="KW-0500">Molybdenum</keyword>
<evidence type="ECO:0000256" key="3">
    <source>
        <dbReference type="ARBA" id="ARBA00022723"/>
    </source>
</evidence>
<dbReference type="PANTHER" id="PTHR30632">
    <property type="entry name" value="MOLYBDATE-BINDING PERIPLASMIC PROTEIN"/>
    <property type="match status" value="1"/>
</dbReference>
<evidence type="ECO:0000256" key="2">
    <source>
        <dbReference type="ARBA" id="ARBA00022505"/>
    </source>
</evidence>
<dbReference type="EMBL" id="JACDQQ010000439">
    <property type="protein sequence ID" value="MBA0084245.1"/>
    <property type="molecule type" value="Genomic_DNA"/>
</dbReference>
<dbReference type="CDD" id="cd13539">
    <property type="entry name" value="PBP2_AvModA"/>
    <property type="match status" value="1"/>
</dbReference>
<dbReference type="GO" id="GO:1901359">
    <property type="term" value="F:tungstate binding"/>
    <property type="evidence" value="ECO:0007669"/>
    <property type="project" value="UniProtKB-ARBA"/>
</dbReference>
<name>A0A7V8NMV2_9BACT</name>
<evidence type="ECO:0000256" key="4">
    <source>
        <dbReference type="ARBA" id="ARBA00022729"/>
    </source>
</evidence>
<dbReference type="InterPro" id="IPR050682">
    <property type="entry name" value="ModA/WtpA"/>
</dbReference>
<proteinExistence type="inferred from homology"/>
<comment type="similarity">
    <text evidence="1">Belongs to the bacterial solute-binding protein ModA family.</text>
</comment>
<feature type="binding site" evidence="6">
    <location>
        <position position="181"/>
    </location>
    <ligand>
        <name>molybdate</name>
        <dbReference type="ChEBI" id="CHEBI:36264"/>
    </ligand>
</feature>
<organism evidence="7 8">
    <name type="scientific">Candidatus Acidiferrum panamense</name>
    <dbReference type="NCBI Taxonomy" id="2741543"/>
    <lineage>
        <taxon>Bacteria</taxon>
        <taxon>Pseudomonadati</taxon>
        <taxon>Acidobacteriota</taxon>
        <taxon>Terriglobia</taxon>
        <taxon>Candidatus Acidiferrales</taxon>
        <taxon>Candidatus Acidiferrum</taxon>
    </lineage>
</organism>
<evidence type="ECO:0000313" key="8">
    <source>
        <dbReference type="Proteomes" id="UP000567293"/>
    </source>
</evidence>
<evidence type="ECO:0000256" key="1">
    <source>
        <dbReference type="ARBA" id="ARBA00009175"/>
    </source>
</evidence>
<evidence type="ECO:0000256" key="6">
    <source>
        <dbReference type="PIRSR" id="PIRSR004846-1"/>
    </source>
</evidence>
<feature type="binding site" evidence="6">
    <location>
        <position position="70"/>
    </location>
    <ligand>
        <name>molybdate</name>
        <dbReference type="ChEBI" id="CHEBI:36264"/>
    </ligand>
</feature>